<dbReference type="OrthoDB" id="7510952at2"/>
<evidence type="ECO:0000256" key="1">
    <source>
        <dbReference type="SAM" id="Phobius"/>
    </source>
</evidence>
<feature type="transmembrane region" description="Helical" evidence="1">
    <location>
        <begin position="22"/>
        <end position="41"/>
    </location>
</feature>
<reference evidence="2 3" key="1">
    <citation type="journal article" date="2016" name="J. Microbiol.">
        <title>Dankookia rubra gen. nov., sp. nov., an alphaproteobacterium isolated from sediment of a shallow stream.</title>
        <authorList>
            <person name="Kim W.H."/>
            <person name="Kim D.H."/>
            <person name="Kang K."/>
            <person name="Ahn T.Y."/>
        </authorList>
    </citation>
    <scope>NUCLEOTIDE SEQUENCE [LARGE SCALE GENOMIC DNA]</scope>
    <source>
        <strain evidence="2 3">JCM30602</strain>
    </source>
</reference>
<evidence type="ECO:0000313" key="2">
    <source>
        <dbReference type="EMBL" id="TDH58999.1"/>
    </source>
</evidence>
<dbReference type="Pfam" id="PF10688">
    <property type="entry name" value="Imp-YgjV"/>
    <property type="match status" value="1"/>
</dbReference>
<organism evidence="2 3">
    <name type="scientific">Dankookia rubra</name>
    <dbReference type="NCBI Taxonomy" id="1442381"/>
    <lineage>
        <taxon>Bacteria</taxon>
        <taxon>Pseudomonadati</taxon>
        <taxon>Pseudomonadota</taxon>
        <taxon>Alphaproteobacteria</taxon>
        <taxon>Acetobacterales</taxon>
        <taxon>Roseomonadaceae</taxon>
        <taxon>Dankookia</taxon>
    </lineage>
</organism>
<feature type="transmembrane region" description="Helical" evidence="1">
    <location>
        <begin position="70"/>
        <end position="89"/>
    </location>
</feature>
<proteinExistence type="predicted"/>
<evidence type="ECO:0000313" key="3">
    <source>
        <dbReference type="Proteomes" id="UP000295096"/>
    </source>
</evidence>
<keyword evidence="3" id="KW-1185">Reference proteome</keyword>
<sequence length="199" mass="21330">MRDFAVGAGGGPEGRWNMVADMLVGLCGTWGLAGSLTWSFARTRRAMLVVQISTAPGFFLHWALQGHWTAAGLNVLTMMLALISVALDGPPDSRGVRVARSLYVFALLPVAALTAWSWEGWHSLFAATGTAIACCGRWQTDKTRFRALILACSVPWFAHNLTVGSVPAMAADLFLMGRGGWLALRGRVPAWRMAAAPAS</sequence>
<keyword evidence="1" id="KW-1133">Transmembrane helix</keyword>
<evidence type="ECO:0008006" key="4">
    <source>
        <dbReference type="Google" id="ProtNLM"/>
    </source>
</evidence>
<keyword evidence="1" id="KW-0812">Transmembrane</keyword>
<feature type="transmembrane region" description="Helical" evidence="1">
    <location>
        <begin position="101"/>
        <end position="118"/>
    </location>
</feature>
<dbReference type="InterPro" id="IPR019629">
    <property type="entry name" value="Uncharacterised_HI1736/YgjV"/>
</dbReference>
<protein>
    <recommendedName>
        <fullName evidence="4">YgjV family protein</fullName>
    </recommendedName>
</protein>
<dbReference type="Proteomes" id="UP000295096">
    <property type="component" value="Unassembled WGS sequence"/>
</dbReference>
<gene>
    <name evidence="2" type="ORF">E2C06_29590</name>
</gene>
<accession>A0A4R5Q8Z2</accession>
<dbReference type="EMBL" id="SMSJ01000085">
    <property type="protein sequence ID" value="TDH58999.1"/>
    <property type="molecule type" value="Genomic_DNA"/>
</dbReference>
<dbReference type="AlphaFoldDB" id="A0A4R5Q8Z2"/>
<keyword evidence="1" id="KW-0472">Membrane</keyword>
<comment type="caution">
    <text evidence="2">The sequence shown here is derived from an EMBL/GenBank/DDBJ whole genome shotgun (WGS) entry which is preliminary data.</text>
</comment>
<feature type="transmembrane region" description="Helical" evidence="1">
    <location>
        <begin position="48"/>
        <end position="64"/>
    </location>
</feature>
<name>A0A4R5Q8Z2_9PROT</name>